<dbReference type="Gramene" id="evm.model.09.358">
    <property type="protein sequence ID" value="cds.evm.model.09.358"/>
    <property type="gene ID" value="evm.TU.09.358"/>
</dbReference>
<dbReference type="Proteomes" id="UP000596661">
    <property type="component" value="Chromosome 9"/>
</dbReference>
<organism evidence="1 2">
    <name type="scientific">Cannabis sativa</name>
    <name type="common">Hemp</name>
    <name type="synonym">Marijuana</name>
    <dbReference type="NCBI Taxonomy" id="3483"/>
    <lineage>
        <taxon>Eukaryota</taxon>
        <taxon>Viridiplantae</taxon>
        <taxon>Streptophyta</taxon>
        <taxon>Embryophyta</taxon>
        <taxon>Tracheophyta</taxon>
        <taxon>Spermatophyta</taxon>
        <taxon>Magnoliopsida</taxon>
        <taxon>eudicotyledons</taxon>
        <taxon>Gunneridae</taxon>
        <taxon>Pentapetalae</taxon>
        <taxon>rosids</taxon>
        <taxon>fabids</taxon>
        <taxon>Rosales</taxon>
        <taxon>Cannabaceae</taxon>
        <taxon>Cannabis</taxon>
    </lineage>
</organism>
<keyword evidence="2" id="KW-1185">Reference proteome</keyword>
<dbReference type="EMBL" id="UZAU01000723">
    <property type="status" value="NOT_ANNOTATED_CDS"/>
    <property type="molecule type" value="Genomic_DNA"/>
</dbReference>
<dbReference type="EnsemblPlants" id="evm.model.09.358">
    <property type="protein sequence ID" value="cds.evm.model.09.358"/>
    <property type="gene ID" value="evm.TU.09.358"/>
</dbReference>
<accession>A0A803QFX3</accession>
<proteinExistence type="predicted"/>
<sequence length="226" mass="24901">MNYNRKVQLAFKISKREPKSISTWKKPKSQPSGGYYPTRGLRYASEVQFPGITLPVAPQTSGMPSVQFQVTLGYSPNSVVAPAQTNYGLPGSGPTLRACTQYLFQSDSLVVNAATALEASQSKQSSKGSTRSESQLYKWIRNRLSYMREGQTRAQVPSRVVVQTPDVYAPKGVLPQNKGALLGQPPKLNGRVALIFGGPHIGGLTCNELKRYIRILDHDKEIWEVC</sequence>
<protein>
    <submittedName>
        <fullName evidence="1">Uncharacterized protein</fullName>
    </submittedName>
</protein>
<reference evidence="1" key="2">
    <citation type="submission" date="2021-03" db="UniProtKB">
        <authorList>
            <consortium name="EnsemblPlants"/>
        </authorList>
    </citation>
    <scope>IDENTIFICATION</scope>
</reference>
<evidence type="ECO:0000313" key="2">
    <source>
        <dbReference type="Proteomes" id="UP000596661"/>
    </source>
</evidence>
<name>A0A803QFX3_CANSA</name>
<reference evidence="1" key="1">
    <citation type="submission" date="2018-11" db="EMBL/GenBank/DDBJ databases">
        <authorList>
            <person name="Grassa J C."/>
        </authorList>
    </citation>
    <scope>NUCLEOTIDE SEQUENCE [LARGE SCALE GENOMIC DNA]</scope>
</reference>
<dbReference type="AlphaFoldDB" id="A0A803QFX3"/>
<evidence type="ECO:0000313" key="1">
    <source>
        <dbReference type="EnsemblPlants" id="cds.evm.model.09.358"/>
    </source>
</evidence>